<evidence type="ECO:0000256" key="9">
    <source>
        <dbReference type="ARBA" id="ARBA00022801"/>
    </source>
</evidence>
<dbReference type="PANTHER" id="PTHR13547">
    <property type="match status" value="1"/>
</dbReference>
<evidence type="ECO:0000256" key="10">
    <source>
        <dbReference type="ARBA" id="ARBA00022833"/>
    </source>
</evidence>
<comment type="similarity">
    <text evidence="4">Belongs to the PPR family. P subfamily.</text>
</comment>
<evidence type="ECO:0000256" key="11">
    <source>
        <dbReference type="ARBA" id="ARBA00022842"/>
    </source>
</evidence>
<keyword evidence="6" id="KW-0819">tRNA processing</keyword>
<evidence type="ECO:0000259" key="16">
    <source>
        <dbReference type="Pfam" id="PF16953"/>
    </source>
</evidence>
<evidence type="ECO:0000313" key="17">
    <source>
        <dbReference type="EMBL" id="KAL0878586.1"/>
    </source>
</evidence>
<comment type="cofactor">
    <cofactor evidence="2">
        <name>Mg(2+)</name>
        <dbReference type="ChEBI" id="CHEBI:18420"/>
    </cofactor>
</comment>
<evidence type="ECO:0000256" key="6">
    <source>
        <dbReference type="ARBA" id="ARBA00022694"/>
    </source>
</evidence>
<reference evidence="17 18" key="1">
    <citation type="submission" date="2024-06" db="EMBL/GenBank/DDBJ databases">
        <title>A chromosome-level genome assembly of beet webworm, Loxostege sticticalis.</title>
        <authorList>
            <person name="Zhang Y."/>
        </authorList>
    </citation>
    <scope>NUCLEOTIDE SEQUENCE [LARGE SCALE GENOMIC DNA]</scope>
    <source>
        <strain evidence="17">AQ026</strain>
        <tissue evidence="17">Whole body</tissue>
    </source>
</reference>
<proteinExistence type="inferred from homology"/>
<name>A0ABR3HPU5_LOXSC</name>
<evidence type="ECO:0000256" key="15">
    <source>
        <dbReference type="ARBA" id="ARBA00044559"/>
    </source>
</evidence>
<dbReference type="Pfam" id="PF16953">
    <property type="entry name" value="PRORP"/>
    <property type="match status" value="1"/>
</dbReference>
<evidence type="ECO:0000256" key="2">
    <source>
        <dbReference type="ARBA" id="ARBA00001946"/>
    </source>
</evidence>
<keyword evidence="13" id="KW-0496">Mitochondrion</keyword>
<dbReference type="InterPro" id="IPR033495">
    <property type="entry name" value="MRPP3_PIN_dom"/>
</dbReference>
<evidence type="ECO:0000256" key="14">
    <source>
        <dbReference type="ARBA" id="ARBA00044536"/>
    </source>
</evidence>
<evidence type="ECO:0000256" key="3">
    <source>
        <dbReference type="ARBA" id="ARBA00004173"/>
    </source>
</evidence>
<comment type="subcellular location">
    <subcellularLocation>
        <location evidence="3">Mitochondrion</location>
    </subcellularLocation>
</comment>
<keyword evidence="11" id="KW-0460">Magnesium</keyword>
<dbReference type="EMBL" id="JBEUOH010000015">
    <property type="protein sequence ID" value="KAL0878586.1"/>
    <property type="molecule type" value="Genomic_DNA"/>
</dbReference>
<evidence type="ECO:0000256" key="5">
    <source>
        <dbReference type="ARBA" id="ARBA00012179"/>
    </source>
</evidence>
<evidence type="ECO:0000256" key="7">
    <source>
        <dbReference type="ARBA" id="ARBA00022722"/>
    </source>
</evidence>
<sequence>MMYSLTRLIFSNQNAGYRLSSRFMNISTPITRGRYATDQLEYVKSAILSTGNLEWPTLKKNTLEIKGSINSKNIDAVLLKVMVNSRKFDAALSFAEYLRSTNKELNLGSINGLLVLFYEMGKVNELAEEHKTFILESYKDLYNKYKVLDSTTCEKLIHALCVIGEWKKALKVLDDIKLTSKPSHSAYSVIIASLFQANKKSEAMKLIERSVSDNRPIQHVAYAAWINYVLKKYKDKKTLIKHLEEINVHIANNAVNVTEKTAQFIQETYTNLKWDAQFTRIRKLDGQCMCCNEKLDCLKITEEEFISLQGNIKEKLIVGSDLFLKTSPEELERFLQFVDETAPYDVVLDALNIAYVARNGNLDKVGILNMVVNYFESRNKKMLLLGRKHMLHWPRKQMQRIMGKTCSFFTEDLSQDDPYFITAAILSGSHTDFVSKDLLRGHTFLLKDERLRLVFRRWQWQHQYMVFLNKSRRLLVQPPLKFTPCAQKRDSAWHLPYEKDEEMESSGQINDGTPDLTSWLCLRPQKIINKL</sequence>
<accession>A0ABR3HPU5</accession>
<evidence type="ECO:0000256" key="13">
    <source>
        <dbReference type="ARBA" id="ARBA00023128"/>
    </source>
</evidence>
<dbReference type="Proteomes" id="UP001549920">
    <property type="component" value="Unassembled WGS sequence"/>
</dbReference>
<evidence type="ECO:0000256" key="4">
    <source>
        <dbReference type="ARBA" id="ARBA00007626"/>
    </source>
</evidence>
<organism evidence="17 18">
    <name type="scientific">Loxostege sticticalis</name>
    <name type="common">Beet webworm moth</name>
    <dbReference type="NCBI Taxonomy" id="481309"/>
    <lineage>
        <taxon>Eukaryota</taxon>
        <taxon>Metazoa</taxon>
        <taxon>Ecdysozoa</taxon>
        <taxon>Arthropoda</taxon>
        <taxon>Hexapoda</taxon>
        <taxon>Insecta</taxon>
        <taxon>Pterygota</taxon>
        <taxon>Neoptera</taxon>
        <taxon>Endopterygota</taxon>
        <taxon>Lepidoptera</taxon>
        <taxon>Glossata</taxon>
        <taxon>Ditrysia</taxon>
        <taxon>Pyraloidea</taxon>
        <taxon>Crambidae</taxon>
        <taxon>Pyraustinae</taxon>
        <taxon>Loxostege</taxon>
    </lineage>
</organism>
<dbReference type="InterPro" id="IPR011990">
    <property type="entry name" value="TPR-like_helical_dom_sf"/>
</dbReference>
<dbReference type="PANTHER" id="PTHR13547:SF1">
    <property type="entry name" value="MITOCHONDRIAL RIBONUCLEASE P CATALYTIC SUBUNIT"/>
    <property type="match status" value="1"/>
</dbReference>
<dbReference type="EC" id="3.1.26.5" evidence="5"/>
<gene>
    <name evidence="17" type="ORF">ABMA27_003669</name>
</gene>
<dbReference type="Gene3D" id="3.40.50.11980">
    <property type="match status" value="1"/>
</dbReference>
<feature type="domain" description="PRORP" evidence="16">
    <location>
        <begin position="285"/>
        <end position="521"/>
    </location>
</feature>
<keyword evidence="18" id="KW-1185">Reference proteome</keyword>
<evidence type="ECO:0000256" key="12">
    <source>
        <dbReference type="ARBA" id="ARBA00022946"/>
    </source>
</evidence>
<dbReference type="InterPro" id="IPR031595">
    <property type="entry name" value="PRORP_C"/>
</dbReference>
<keyword evidence="8" id="KW-0479">Metal-binding</keyword>
<keyword evidence="12" id="KW-0809">Transit peptide</keyword>
<evidence type="ECO:0000256" key="8">
    <source>
        <dbReference type="ARBA" id="ARBA00022723"/>
    </source>
</evidence>
<evidence type="ECO:0000313" key="18">
    <source>
        <dbReference type="Proteomes" id="UP001549920"/>
    </source>
</evidence>
<protein>
    <recommendedName>
        <fullName evidence="14">Mitochondrial ribonuclease P catalytic subunit</fullName>
        <ecNumber evidence="5">3.1.26.5</ecNumber>
    </recommendedName>
    <alternativeName>
        <fullName evidence="15">Mitochondrial ribonuclease P protein 3</fullName>
    </alternativeName>
</protein>
<comment type="catalytic activity">
    <reaction evidence="1">
        <text>Endonucleolytic cleavage of RNA, removing 5'-extranucleotides from tRNA precursor.</text>
        <dbReference type="EC" id="3.1.26.5"/>
    </reaction>
</comment>
<dbReference type="Gene3D" id="1.25.40.10">
    <property type="entry name" value="Tetratricopeptide repeat domain"/>
    <property type="match status" value="1"/>
</dbReference>
<keyword evidence="7" id="KW-0540">Nuclease</keyword>
<keyword evidence="9" id="KW-0378">Hydrolase</keyword>
<comment type="caution">
    <text evidence="17">The sequence shown here is derived from an EMBL/GenBank/DDBJ whole genome shotgun (WGS) entry which is preliminary data.</text>
</comment>
<evidence type="ECO:0000256" key="1">
    <source>
        <dbReference type="ARBA" id="ARBA00000928"/>
    </source>
</evidence>
<dbReference type="CDD" id="cd18718">
    <property type="entry name" value="PIN_PRORP"/>
    <property type="match status" value="1"/>
</dbReference>
<keyword evidence="10" id="KW-0862">Zinc</keyword>